<sequence>MELLYLAAQEKTGFWPTGAVMIVVILLITGGIGIWRSNNAKKGKGGPGK</sequence>
<keyword evidence="1" id="KW-1133">Transmembrane helix</keyword>
<feature type="transmembrane region" description="Helical" evidence="1">
    <location>
        <begin position="12"/>
        <end position="35"/>
    </location>
</feature>
<keyword evidence="3" id="KW-1185">Reference proteome</keyword>
<evidence type="ECO:0000313" key="3">
    <source>
        <dbReference type="Proteomes" id="UP000540423"/>
    </source>
</evidence>
<proteinExistence type="predicted"/>
<organism evidence="2 3">
    <name type="scientific">Streptomyces candidus</name>
    <dbReference type="NCBI Taxonomy" id="67283"/>
    <lineage>
        <taxon>Bacteria</taxon>
        <taxon>Bacillati</taxon>
        <taxon>Actinomycetota</taxon>
        <taxon>Actinomycetes</taxon>
        <taxon>Kitasatosporales</taxon>
        <taxon>Streptomycetaceae</taxon>
        <taxon>Streptomyces</taxon>
    </lineage>
</organism>
<keyword evidence="1" id="KW-0472">Membrane</keyword>
<protein>
    <submittedName>
        <fullName evidence="2">Uncharacterized protein</fullName>
    </submittedName>
</protein>
<dbReference type="EMBL" id="JACHEM010000025">
    <property type="protein sequence ID" value="MBB6439639.1"/>
    <property type="molecule type" value="Genomic_DNA"/>
</dbReference>
<evidence type="ECO:0000256" key="1">
    <source>
        <dbReference type="SAM" id="Phobius"/>
    </source>
</evidence>
<accession>A0A7X0HNH2</accession>
<evidence type="ECO:0000313" key="2">
    <source>
        <dbReference type="EMBL" id="MBB6439639.1"/>
    </source>
</evidence>
<dbReference type="RefSeq" id="WP_185036167.1">
    <property type="nucleotide sequence ID" value="NZ_BNBN01000020.1"/>
</dbReference>
<comment type="caution">
    <text evidence="2">The sequence shown here is derived from an EMBL/GenBank/DDBJ whole genome shotgun (WGS) entry which is preliminary data.</text>
</comment>
<dbReference type="Proteomes" id="UP000540423">
    <property type="component" value="Unassembled WGS sequence"/>
</dbReference>
<name>A0A7X0HNH2_9ACTN</name>
<keyword evidence="1" id="KW-0812">Transmembrane</keyword>
<dbReference type="AlphaFoldDB" id="A0A7X0HNH2"/>
<reference evidence="2 3" key="1">
    <citation type="submission" date="2020-08" db="EMBL/GenBank/DDBJ databases">
        <title>Genomic Encyclopedia of Type Strains, Phase IV (KMG-IV): sequencing the most valuable type-strain genomes for metagenomic binning, comparative biology and taxonomic classification.</title>
        <authorList>
            <person name="Goeker M."/>
        </authorList>
    </citation>
    <scope>NUCLEOTIDE SEQUENCE [LARGE SCALE GENOMIC DNA]</scope>
    <source>
        <strain evidence="2 3">DSM 40141</strain>
    </source>
</reference>
<gene>
    <name evidence="2" type="ORF">HNQ79_006151</name>
</gene>